<evidence type="ECO:0000256" key="10">
    <source>
        <dbReference type="RuleBase" id="RU361185"/>
    </source>
</evidence>
<feature type="domain" description="Glycosyl hydrolase family 31 C-terminal" evidence="14">
    <location>
        <begin position="670"/>
        <end position="758"/>
    </location>
</feature>
<dbReference type="AlphaFoldDB" id="A0A250XK21"/>
<dbReference type="PANTHER" id="PTHR22762">
    <property type="entry name" value="ALPHA-GLUCOSIDASE"/>
    <property type="match status" value="1"/>
</dbReference>
<evidence type="ECO:0000259" key="12">
    <source>
        <dbReference type="Pfam" id="PF01055"/>
    </source>
</evidence>
<dbReference type="STRING" id="1157962.A0A250XK21"/>
<dbReference type="EMBL" id="BEGY01000098">
    <property type="protein sequence ID" value="GAX83418.1"/>
    <property type="molecule type" value="Genomic_DNA"/>
</dbReference>
<dbReference type="GO" id="GO:0005783">
    <property type="term" value="C:endoplasmic reticulum"/>
    <property type="evidence" value="ECO:0007669"/>
    <property type="project" value="UniProtKB-SubCell"/>
</dbReference>
<dbReference type="InterPro" id="IPR048395">
    <property type="entry name" value="Glyco_hydro_31_C"/>
</dbReference>
<accession>A0A250XK21</accession>
<keyword evidence="7" id="KW-0325">Glycoprotein</keyword>
<reference evidence="15 16" key="1">
    <citation type="submission" date="2017-08" db="EMBL/GenBank/DDBJ databases">
        <title>Acidophilic green algal genome provides insights into adaptation to an acidic environment.</title>
        <authorList>
            <person name="Hirooka S."/>
            <person name="Hirose Y."/>
            <person name="Kanesaki Y."/>
            <person name="Higuchi S."/>
            <person name="Fujiwara T."/>
            <person name="Onuma R."/>
            <person name="Era A."/>
            <person name="Ohbayashi R."/>
            <person name="Uzuka A."/>
            <person name="Nozaki H."/>
            <person name="Yoshikawa H."/>
            <person name="Miyagishima S.Y."/>
        </authorList>
    </citation>
    <scope>NUCLEOTIDE SEQUENCE [LARGE SCALE GENOMIC DNA]</scope>
    <source>
        <strain evidence="15 16">NIES-2499</strain>
    </source>
</reference>
<dbReference type="SUPFAM" id="SSF51445">
    <property type="entry name" value="(Trans)glycosidases"/>
    <property type="match status" value="1"/>
</dbReference>
<comment type="subcellular location">
    <subcellularLocation>
        <location evidence="1">Endoplasmic reticulum</location>
    </subcellularLocation>
</comment>
<feature type="signal peptide" evidence="11">
    <location>
        <begin position="1"/>
        <end position="21"/>
    </location>
</feature>
<keyword evidence="16" id="KW-1185">Reference proteome</keyword>
<dbReference type="GO" id="GO:0005975">
    <property type="term" value="P:carbohydrate metabolic process"/>
    <property type="evidence" value="ECO:0007669"/>
    <property type="project" value="InterPro"/>
</dbReference>
<comment type="similarity">
    <text evidence="3 10">Belongs to the glycosyl hydrolase 31 family.</text>
</comment>
<dbReference type="Gene3D" id="2.60.40.1760">
    <property type="entry name" value="glycosyl hydrolase (family 31)"/>
    <property type="match status" value="1"/>
</dbReference>
<keyword evidence="4 11" id="KW-0732">Signal</keyword>
<dbReference type="Proteomes" id="UP000232323">
    <property type="component" value="Unassembled WGS sequence"/>
</dbReference>
<dbReference type="InterPro" id="IPR013780">
    <property type="entry name" value="Glyco_hydro_b"/>
</dbReference>
<evidence type="ECO:0000256" key="1">
    <source>
        <dbReference type="ARBA" id="ARBA00004240"/>
    </source>
</evidence>
<keyword evidence="6" id="KW-0256">Endoplasmic reticulum</keyword>
<dbReference type="SUPFAM" id="SSF74650">
    <property type="entry name" value="Galactose mutarotase-like"/>
    <property type="match status" value="1"/>
</dbReference>
<evidence type="ECO:0000313" key="15">
    <source>
        <dbReference type="EMBL" id="GAX83418.1"/>
    </source>
</evidence>
<dbReference type="Pfam" id="PF13802">
    <property type="entry name" value="Gal_mutarotas_2"/>
    <property type="match status" value="1"/>
</dbReference>
<evidence type="ECO:0000256" key="4">
    <source>
        <dbReference type="ARBA" id="ARBA00022729"/>
    </source>
</evidence>
<dbReference type="CDD" id="cd14752">
    <property type="entry name" value="GH31_N"/>
    <property type="match status" value="1"/>
</dbReference>
<dbReference type="OrthoDB" id="3237269at2759"/>
<dbReference type="InterPro" id="IPR000322">
    <property type="entry name" value="Glyco_hydro_31_TIM"/>
</dbReference>
<evidence type="ECO:0000256" key="7">
    <source>
        <dbReference type="ARBA" id="ARBA00023180"/>
    </source>
</evidence>
<keyword evidence="8 10" id="KW-0326">Glycosidase</keyword>
<dbReference type="Gene3D" id="3.20.20.80">
    <property type="entry name" value="Glycosidases"/>
    <property type="match status" value="2"/>
</dbReference>
<feature type="domain" description="Glycoside hydrolase family 31 N-terminal" evidence="13">
    <location>
        <begin position="78"/>
        <end position="286"/>
    </location>
</feature>
<evidence type="ECO:0000313" key="16">
    <source>
        <dbReference type="Proteomes" id="UP000232323"/>
    </source>
</evidence>
<organism evidence="15 16">
    <name type="scientific">Chlamydomonas eustigma</name>
    <dbReference type="NCBI Taxonomy" id="1157962"/>
    <lineage>
        <taxon>Eukaryota</taxon>
        <taxon>Viridiplantae</taxon>
        <taxon>Chlorophyta</taxon>
        <taxon>core chlorophytes</taxon>
        <taxon>Chlorophyceae</taxon>
        <taxon>CS clade</taxon>
        <taxon>Chlamydomonadales</taxon>
        <taxon>Chlamydomonadaceae</taxon>
        <taxon>Chlamydomonas</taxon>
    </lineage>
</organism>
<dbReference type="GO" id="GO:0006491">
    <property type="term" value="P:N-glycan processing"/>
    <property type="evidence" value="ECO:0007669"/>
    <property type="project" value="TreeGrafter"/>
</dbReference>
<evidence type="ECO:0000256" key="6">
    <source>
        <dbReference type="ARBA" id="ARBA00022824"/>
    </source>
</evidence>
<protein>
    <recommendedName>
        <fullName evidence="9">Glucosidase II subunit alpha</fullName>
    </recommendedName>
</protein>
<evidence type="ECO:0000256" key="5">
    <source>
        <dbReference type="ARBA" id="ARBA00022801"/>
    </source>
</evidence>
<evidence type="ECO:0000256" key="2">
    <source>
        <dbReference type="ARBA" id="ARBA00004833"/>
    </source>
</evidence>
<sequence>MIRWIVSSAIFAIYLLELSSGFKEHEFKKCKDTGFCRRHRTKSGPKFDVLHETASVSGHELRATLRNMDAGKTFNLIVRAHSSGTIRLLLDEDLDPSVTNGTRYRISPEDSVTLPSFETTVTPWKTISKTTKDIVVVSGDVQVTLTFAAFKMLVVVKGKPALSLNSKGLFDMEHFRLKEEGVECDGCWSETFLQFTDSKPHGPEAMSLDIAFPGFEHVYGLPEHATSFALKPTVGGEPYRLYNLDVFEYLDSSPFGLYGSIPMMVAHKVGLTIGVFWLNAAEMFVDVSKEGSNTATQWIAESGIVDLFIFTGPGPAEVQQQYAEVTGPTAMPQQFSVGYHQCRWNYKDEADVHLVDSGFDEHEIPYDVIWLDIEHTNGKRYLTWDSHLFPKPIELQNDVASRGRETVTIVDPHVKRDHSYYIFQEAQSEGYFVKNPQGGDFEGWCWPGSSSYLDVTNPTVRAWWAQQFALDKYQGSTEHLYIWNDMNEPSVFNGPEITMQKDLIHHGNVEHRDVHNLYGLFYHMGTAEGLTLRGYQTHGEDGDRPFVLSRAFFSGTQRVGPIWTGDNTADWKHLAVSIPMLLSLGVTGLPFSGADVGGFFGNPDAELITRWNQLGTYYPFFRGHAHLETQRREPWLFGEPATSRIRAAIRERYALMPYIYTLFRHANISGQPIMRPLWFEFPDAKELFHVEDSFLLGSAILVSPVLQQGVDNVDLVLPKGARWFNAHSGEETQGAGKPVKTKVDMESIPVYYKGGSIVPRRERPRRSTRMQMKDPFTLIVALDGNWSAAGDLYLDDGRSFAFLRGQYTHREFKFEGLKLRSAVHNSGSAVVTSVGSWAPAQDLEVERVVFLGLPKTGKGYTARMPDGTEVSLEAGAASTKFSQAENAWVLRQPKLGVDADWVVELVAHK</sequence>
<dbReference type="GO" id="GO:0030246">
    <property type="term" value="F:carbohydrate binding"/>
    <property type="evidence" value="ECO:0007669"/>
    <property type="project" value="InterPro"/>
</dbReference>
<evidence type="ECO:0000256" key="3">
    <source>
        <dbReference type="ARBA" id="ARBA00007806"/>
    </source>
</evidence>
<feature type="chain" id="PRO_5012896991" description="Glucosidase II subunit alpha" evidence="11">
    <location>
        <begin position="22"/>
        <end position="909"/>
    </location>
</feature>
<dbReference type="InterPro" id="IPR017853">
    <property type="entry name" value="GH"/>
</dbReference>
<evidence type="ECO:0000259" key="13">
    <source>
        <dbReference type="Pfam" id="PF13802"/>
    </source>
</evidence>
<dbReference type="CDD" id="cd06603">
    <property type="entry name" value="GH31_GANC_GANAB_alpha"/>
    <property type="match status" value="1"/>
</dbReference>
<dbReference type="Pfam" id="PF01055">
    <property type="entry name" value="Glyco_hydro_31_2nd"/>
    <property type="match status" value="1"/>
</dbReference>
<dbReference type="SUPFAM" id="SSF51011">
    <property type="entry name" value="Glycosyl hydrolase domain"/>
    <property type="match status" value="1"/>
</dbReference>
<feature type="domain" description="Glycoside hydrolase family 31 TIM barrel" evidence="12">
    <location>
        <begin position="329"/>
        <end position="662"/>
    </location>
</feature>
<proteinExistence type="inferred from homology"/>
<comment type="caution">
    <text evidence="15">The sequence shown here is derived from an EMBL/GenBank/DDBJ whole genome shotgun (WGS) entry which is preliminary data.</text>
</comment>
<dbReference type="InterPro" id="IPR025887">
    <property type="entry name" value="Glyco_hydro_31_N_dom"/>
</dbReference>
<evidence type="ECO:0000259" key="14">
    <source>
        <dbReference type="Pfam" id="PF21365"/>
    </source>
</evidence>
<dbReference type="FunFam" id="3.20.20.80:FF:000039">
    <property type="entry name" value="Glucosidase, alpha neutral C"/>
    <property type="match status" value="1"/>
</dbReference>
<dbReference type="Pfam" id="PF21365">
    <property type="entry name" value="Glyco_hydro_31_3rd"/>
    <property type="match status" value="1"/>
</dbReference>
<dbReference type="GO" id="GO:0090599">
    <property type="term" value="F:alpha-glucosidase activity"/>
    <property type="evidence" value="ECO:0007669"/>
    <property type="project" value="TreeGrafter"/>
</dbReference>
<keyword evidence="5 10" id="KW-0378">Hydrolase</keyword>
<dbReference type="PANTHER" id="PTHR22762:SF54">
    <property type="entry name" value="BCDNA.GH04962"/>
    <property type="match status" value="1"/>
</dbReference>
<name>A0A250XK21_9CHLO</name>
<dbReference type="InterPro" id="IPR030458">
    <property type="entry name" value="Glyco_hydro_31_AS"/>
</dbReference>
<evidence type="ECO:0000256" key="9">
    <source>
        <dbReference type="ARBA" id="ARBA00042895"/>
    </source>
</evidence>
<dbReference type="InterPro" id="IPR011013">
    <property type="entry name" value="Gal_mutarotase_sf_dom"/>
</dbReference>
<dbReference type="Gene3D" id="2.60.40.1180">
    <property type="entry name" value="Golgi alpha-mannosidase II"/>
    <property type="match status" value="2"/>
</dbReference>
<gene>
    <name evidence="15" type="ORF">CEUSTIGMA_g10843.t1</name>
</gene>
<dbReference type="PROSITE" id="PS00129">
    <property type="entry name" value="GLYCOSYL_HYDROL_F31_1"/>
    <property type="match status" value="1"/>
</dbReference>
<comment type="pathway">
    <text evidence="2">Glycan metabolism; N-glycan metabolism.</text>
</comment>
<evidence type="ECO:0000256" key="11">
    <source>
        <dbReference type="SAM" id="SignalP"/>
    </source>
</evidence>
<evidence type="ECO:0000256" key="8">
    <source>
        <dbReference type="ARBA" id="ARBA00023295"/>
    </source>
</evidence>